<keyword evidence="3" id="KW-1185">Reference proteome</keyword>
<organism evidence="2 3">
    <name type="scientific">Tenacibaculum vairaonense</name>
    <dbReference type="NCBI Taxonomy" id="3137860"/>
    <lineage>
        <taxon>Bacteria</taxon>
        <taxon>Pseudomonadati</taxon>
        <taxon>Bacteroidota</taxon>
        <taxon>Flavobacteriia</taxon>
        <taxon>Flavobacteriales</taxon>
        <taxon>Flavobacteriaceae</taxon>
        <taxon>Tenacibaculum</taxon>
    </lineage>
</organism>
<evidence type="ECO:0000256" key="1">
    <source>
        <dbReference type="SAM" id="SignalP"/>
    </source>
</evidence>
<evidence type="ECO:0000313" key="2">
    <source>
        <dbReference type="EMBL" id="CAL2107639.1"/>
    </source>
</evidence>
<evidence type="ECO:0008006" key="4">
    <source>
        <dbReference type="Google" id="ProtNLM"/>
    </source>
</evidence>
<comment type="caution">
    <text evidence="2">The sequence shown here is derived from an EMBL/GenBank/DDBJ whole genome shotgun (WGS) entry which is preliminary data.</text>
</comment>
<dbReference type="Proteomes" id="UP001497602">
    <property type="component" value="Unassembled WGS sequence"/>
</dbReference>
<protein>
    <recommendedName>
        <fullName evidence="4">Lipoprotein</fullName>
    </recommendedName>
</protein>
<evidence type="ECO:0000313" key="3">
    <source>
        <dbReference type="Proteomes" id="UP001497602"/>
    </source>
</evidence>
<keyword evidence="1" id="KW-0732">Signal</keyword>
<feature type="chain" id="PRO_5047397824" description="Lipoprotein" evidence="1">
    <location>
        <begin position="19"/>
        <end position="194"/>
    </location>
</feature>
<sequence length="194" mass="21964">MKKIKLFLTLLSSIFLLTYCSKNEQVFKNPTLITQSEEVIVTNDSELNSLLREANLFTHSLTLKEKMNFLSNHIVANLPKNTNKSMLKTSDEIICVAQVFDGTLYFTQVKTGTSNQSIYASKRKSWQTPPVFAGVNANIYKKRVNVSGSIDKSEPCTPEDPPIYGVEYYASAVARYTPSNNYYTYANYDCQSFD</sequence>
<reference evidence="2 3" key="1">
    <citation type="submission" date="2024-05" db="EMBL/GenBank/DDBJ databases">
        <authorList>
            <person name="Duchaud E."/>
        </authorList>
    </citation>
    <scope>NUCLEOTIDE SEQUENCE [LARGE SCALE GENOMIC DNA]</scope>
    <source>
        <strain evidence="2">Ena-SAMPLE-TAB-13-05-2024-13:56:06:370-140305</strain>
    </source>
</reference>
<name>A0ABM9PPG2_9FLAO</name>
<gene>
    <name evidence="2" type="ORF">T190115A13A_40161</name>
</gene>
<dbReference type="RefSeq" id="WP_348739245.1">
    <property type="nucleotide sequence ID" value="NZ_CAXJRC010000041.1"/>
</dbReference>
<dbReference type="EMBL" id="CAXJRC010000041">
    <property type="protein sequence ID" value="CAL2107639.1"/>
    <property type="molecule type" value="Genomic_DNA"/>
</dbReference>
<proteinExistence type="predicted"/>
<feature type="signal peptide" evidence="1">
    <location>
        <begin position="1"/>
        <end position="18"/>
    </location>
</feature>
<accession>A0ABM9PPG2</accession>